<proteinExistence type="predicted"/>
<dbReference type="PROSITE" id="PS00092">
    <property type="entry name" value="N6_MTASE"/>
    <property type="match status" value="1"/>
</dbReference>
<feature type="domain" description="Methyltransferase" evidence="4">
    <location>
        <begin position="110"/>
        <end position="195"/>
    </location>
</feature>
<gene>
    <name evidence="6" type="primary">prmC</name>
    <name evidence="6" type="ORF">OD355_11360</name>
</gene>
<dbReference type="InterPro" id="IPR029063">
    <property type="entry name" value="SAM-dependent_MTases_sf"/>
</dbReference>
<evidence type="ECO:0000259" key="4">
    <source>
        <dbReference type="Pfam" id="PF13847"/>
    </source>
</evidence>
<dbReference type="InterPro" id="IPR002052">
    <property type="entry name" value="DNA_methylase_N6_adenine_CS"/>
</dbReference>
<dbReference type="NCBIfam" id="TIGR03534">
    <property type="entry name" value="RF_mod_PrmC"/>
    <property type="match status" value="1"/>
</dbReference>
<organism evidence="6 7">
    <name type="scientific">Haoranjiania flava</name>
    <dbReference type="NCBI Taxonomy" id="1856322"/>
    <lineage>
        <taxon>Bacteria</taxon>
        <taxon>Pseudomonadati</taxon>
        <taxon>Bacteroidota</taxon>
        <taxon>Chitinophagia</taxon>
        <taxon>Chitinophagales</taxon>
        <taxon>Chitinophagaceae</taxon>
        <taxon>Haoranjiania</taxon>
    </lineage>
</organism>
<dbReference type="CDD" id="cd02440">
    <property type="entry name" value="AdoMet_MTases"/>
    <property type="match status" value="1"/>
</dbReference>
<evidence type="ECO:0000256" key="3">
    <source>
        <dbReference type="ARBA" id="ARBA00022691"/>
    </source>
</evidence>
<dbReference type="EC" id="2.1.1.297" evidence="6"/>
<evidence type="ECO:0000259" key="5">
    <source>
        <dbReference type="Pfam" id="PF17827"/>
    </source>
</evidence>
<accession>A0AAE3LR54</accession>
<evidence type="ECO:0000313" key="7">
    <source>
        <dbReference type="Proteomes" id="UP001209317"/>
    </source>
</evidence>
<comment type="caution">
    <text evidence="6">The sequence shown here is derived from an EMBL/GenBank/DDBJ whole genome shotgun (WGS) entry which is preliminary data.</text>
</comment>
<keyword evidence="7" id="KW-1185">Reference proteome</keyword>
<dbReference type="AlphaFoldDB" id="A0AAE3LR54"/>
<dbReference type="InterPro" id="IPR004556">
    <property type="entry name" value="HemK-like"/>
</dbReference>
<dbReference type="Pfam" id="PF13847">
    <property type="entry name" value="Methyltransf_31"/>
    <property type="match status" value="1"/>
</dbReference>
<feature type="domain" description="Release factor glutamine methyltransferase N-terminal" evidence="5">
    <location>
        <begin position="10"/>
        <end position="75"/>
    </location>
</feature>
<keyword evidence="3" id="KW-0949">S-adenosyl-L-methionine</keyword>
<evidence type="ECO:0000313" key="6">
    <source>
        <dbReference type="EMBL" id="MCU7695115.1"/>
    </source>
</evidence>
<dbReference type="InterPro" id="IPR019874">
    <property type="entry name" value="RF_methyltr_PrmC"/>
</dbReference>
<dbReference type="EMBL" id="JAOTPL010000018">
    <property type="protein sequence ID" value="MCU7695115.1"/>
    <property type="molecule type" value="Genomic_DNA"/>
</dbReference>
<evidence type="ECO:0000256" key="1">
    <source>
        <dbReference type="ARBA" id="ARBA00022603"/>
    </source>
</evidence>
<dbReference type="InterPro" id="IPR050320">
    <property type="entry name" value="N5-glutamine_MTase"/>
</dbReference>
<protein>
    <submittedName>
        <fullName evidence="6">Peptide chain release factor N(5)-glutamine methyltransferase</fullName>
        <ecNumber evidence="6">2.1.1.297</ecNumber>
    </submittedName>
</protein>
<dbReference type="InterPro" id="IPR025714">
    <property type="entry name" value="Methyltranfer_dom"/>
</dbReference>
<dbReference type="Pfam" id="PF17827">
    <property type="entry name" value="PrmC_N"/>
    <property type="match status" value="1"/>
</dbReference>
<dbReference type="PANTHER" id="PTHR18895">
    <property type="entry name" value="HEMK METHYLTRANSFERASE"/>
    <property type="match status" value="1"/>
</dbReference>
<dbReference type="GO" id="GO:0032259">
    <property type="term" value="P:methylation"/>
    <property type="evidence" value="ECO:0007669"/>
    <property type="project" value="UniProtKB-KW"/>
</dbReference>
<dbReference type="SUPFAM" id="SSF53335">
    <property type="entry name" value="S-adenosyl-L-methionine-dependent methyltransferases"/>
    <property type="match status" value="1"/>
</dbReference>
<dbReference type="InterPro" id="IPR040758">
    <property type="entry name" value="PrmC_N"/>
</dbReference>
<keyword evidence="1 6" id="KW-0489">Methyltransferase</keyword>
<dbReference type="PANTHER" id="PTHR18895:SF74">
    <property type="entry name" value="MTRF1L RELEASE FACTOR GLUTAMINE METHYLTRANSFERASE"/>
    <property type="match status" value="1"/>
</dbReference>
<dbReference type="NCBIfam" id="TIGR00536">
    <property type="entry name" value="hemK_fam"/>
    <property type="match status" value="1"/>
</dbReference>
<dbReference type="Gene3D" id="1.10.8.10">
    <property type="entry name" value="DNA helicase RuvA subunit, C-terminal domain"/>
    <property type="match status" value="1"/>
</dbReference>
<dbReference type="GO" id="GO:0003676">
    <property type="term" value="F:nucleic acid binding"/>
    <property type="evidence" value="ECO:0007669"/>
    <property type="project" value="InterPro"/>
</dbReference>
<keyword evidence="2 6" id="KW-0808">Transferase</keyword>
<dbReference type="GO" id="GO:0102559">
    <property type="term" value="F:peptide chain release factor N(5)-glutamine methyltransferase activity"/>
    <property type="evidence" value="ECO:0007669"/>
    <property type="project" value="UniProtKB-EC"/>
</dbReference>
<evidence type="ECO:0000256" key="2">
    <source>
        <dbReference type="ARBA" id="ARBA00022679"/>
    </source>
</evidence>
<dbReference type="Gene3D" id="3.40.50.150">
    <property type="entry name" value="Vaccinia Virus protein VP39"/>
    <property type="match status" value="1"/>
</dbReference>
<reference evidence="6" key="1">
    <citation type="submission" date="2022-10" db="EMBL/GenBank/DDBJ databases">
        <authorList>
            <person name="Kim H.S."/>
            <person name="Kim J.-S."/>
            <person name="Suh M.K."/>
            <person name="Eom M.K."/>
            <person name="Lee J.-S."/>
        </authorList>
    </citation>
    <scope>NUCLEOTIDE SEQUENCE</scope>
    <source>
        <strain evidence="6">LIP-5</strain>
    </source>
</reference>
<dbReference type="RefSeq" id="WP_263038602.1">
    <property type="nucleotide sequence ID" value="NZ_JAOTPL010000018.1"/>
</dbReference>
<dbReference type="Proteomes" id="UP001209317">
    <property type="component" value="Unassembled WGS sequence"/>
</dbReference>
<name>A0AAE3LR54_9BACT</name>
<sequence length="286" mass="32742">MTFEEAGQAAKENLYSIYEENEAGNIAELLLAHVTQLNRAARLRQKDSMLTSAQQELFTNCLNRLLLYEPVQYVLQEAWFCGHRFLVNSHVLIPRPETEELAYWIKTSAKPGARILDIGTGSGCIAIALKKYLPDADVSAIDISPEALEVAQTNAEDLKTEIHFKLTDILDSNQWDFSNENFDIIVSNPPYIKETEKQQMRDNVLLFEPFTALFVQDKDPLIFYRHIILFSKKYLKLHGRLYFEINEALGKEVVALLMKEGFEEIVLKKDMQGKDRMVSAGLKSNY</sequence>